<comment type="caution">
    <text evidence="10">The sequence shown here is derived from an EMBL/GenBank/DDBJ whole genome shotgun (WGS) entry which is preliminary data.</text>
</comment>
<keyword evidence="11" id="KW-1185">Reference proteome</keyword>
<dbReference type="CDD" id="cd00067">
    <property type="entry name" value="GAL4"/>
    <property type="match status" value="1"/>
</dbReference>
<dbReference type="InterPro" id="IPR051615">
    <property type="entry name" value="Transcr_Regulatory_Elem"/>
</dbReference>
<protein>
    <recommendedName>
        <fullName evidence="9">Zn(2)-C6 fungal-type domain-containing protein</fullName>
    </recommendedName>
</protein>
<dbReference type="CDD" id="cd12148">
    <property type="entry name" value="fungal_TF_MHR"/>
    <property type="match status" value="1"/>
</dbReference>
<evidence type="ECO:0000259" key="9">
    <source>
        <dbReference type="PROSITE" id="PS50048"/>
    </source>
</evidence>
<keyword evidence="7" id="KW-0539">Nucleus</keyword>
<evidence type="ECO:0000256" key="3">
    <source>
        <dbReference type="ARBA" id="ARBA00022833"/>
    </source>
</evidence>
<feature type="region of interest" description="Disordered" evidence="8">
    <location>
        <begin position="96"/>
        <end position="216"/>
    </location>
</feature>
<evidence type="ECO:0000256" key="1">
    <source>
        <dbReference type="ARBA" id="ARBA00004123"/>
    </source>
</evidence>
<organism evidence="10 11">
    <name type="scientific">Vanrija albida</name>
    <dbReference type="NCBI Taxonomy" id="181172"/>
    <lineage>
        <taxon>Eukaryota</taxon>
        <taxon>Fungi</taxon>
        <taxon>Dikarya</taxon>
        <taxon>Basidiomycota</taxon>
        <taxon>Agaricomycotina</taxon>
        <taxon>Tremellomycetes</taxon>
        <taxon>Trichosporonales</taxon>
        <taxon>Trichosporonaceae</taxon>
        <taxon>Vanrija</taxon>
    </lineage>
</organism>
<feature type="region of interest" description="Disordered" evidence="8">
    <location>
        <begin position="435"/>
        <end position="458"/>
    </location>
</feature>
<keyword evidence="4" id="KW-0805">Transcription regulation</keyword>
<feature type="region of interest" description="Disordered" evidence="8">
    <location>
        <begin position="55"/>
        <end position="79"/>
    </location>
</feature>
<keyword evidence="5" id="KW-0238">DNA-binding</keyword>
<dbReference type="Pfam" id="PF04082">
    <property type="entry name" value="Fungal_trans"/>
    <property type="match status" value="1"/>
</dbReference>
<evidence type="ECO:0000313" key="10">
    <source>
        <dbReference type="EMBL" id="KAL1410445.1"/>
    </source>
</evidence>
<dbReference type="PANTHER" id="PTHR31313:SF78">
    <property type="entry name" value="TRANSCRIPTION FACTOR DOMAIN-CONTAINING PROTEIN"/>
    <property type="match status" value="1"/>
</dbReference>
<feature type="region of interest" description="Disordered" evidence="8">
    <location>
        <begin position="240"/>
        <end position="280"/>
    </location>
</feature>
<comment type="subcellular location">
    <subcellularLocation>
        <location evidence="1">Nucleus</location>
    </subcellularLocation>
</comment>
<evidence type="ECO:0000256" key="5">
    <source>
        <dbReference type="ARBA" id="ARBA00023125"/>
    </source>
</evidence>
<feature type="compositionally biased region" description="Polar residues" evidence="8">
    <location>
        <begin position="778"/>
        <end position="792"/>
    </location>
</feature>
<dbReference type="RefSeq" id="XP_069210389.1">
    <property type="nucleotide sequence ID" value="XM_069352971.1"/>
</dbReference>
<evidence type="ECO:0000256" key="8">
    <source>
        <dbReference type="SAM" id="MobiDB-lite"/>
    </source>
</evidence>
<feature type="compositionally biased region" description="Basic residues" evidence="8">
    <location>
        <begin position="113"/>
        <end position="144"/>
    </location>
</feature>
<keyword evidence="6" id="KW-0804">Transcription</keyword>
<feature type="region of interest" description="Disordered" evidence="8">
    <location>
        <begin position="777"/>
        <end position="836"/>
    </location>
</feature>
<feature type="compositionally biased region" description="Polar residues" evidence="8">
    <location>
        <begin position="817"/>
        <end position="836"/>
    </location>
</feature>
<dbReference type="Proteomes" id="UP001565368">
    <property type="component" value="Unassembled WGS sequence"/>
</dbReference>
<dbReference type="InterPro" id="IPR007219">
    <property type="entry name" value="XnlR_reg_dom"/>
</dbReference>
<dbReference type="Gene3D" id="4.10.240.10">
    <property type="entry name" value="Zn(2)-C6 fungal-type DNA-binding domain"/>
    <property type="match status" value="1"/>
</dbReference>
<dbReference type="SUPFAM" id="SSF57701">
    <property type="entry name" value="Zn2/Cys6 DNA-binding domain"/>
    <property type="match status" value="1"/>
</dbReference>
<keyword evidence="2" id="KW-0479">Metal-binding</keyword>
<feature type="region of interest" description="Disordered" evidence="8">
    <location>
        <begin position="632"/>
        <end position="660"/>
    </location>
</feature>
<feature type="compositionally biased region" description="Low complexity" evidence="8">
    <location>
        <begin position="437"/>
        <end position="451"/>
    </location>
</feature>
<dbReference type="SMART" id="SM00066">
    <property type="entry name" value="GAL4"/>
    <property type="match status" value="1"/>
</dbReference>
<dbReference type="PROSITE" id="PS50048">
    <property type="entry name" value="ZN2_CY6_FUNGAL_2"/>
    <property type="match status" value="1"/>
</dbReference>
<dbReference type="GeneID" id="95985499"/>
<evidence type="ECO:0000256" key="7">
    <source>
        <dbReference type="ARBA" id="ARBA00023242"/>
    </source>
</evidence>
<dbReference type="InterPro" id="IPR036864">
    <property type="entry name" value="Zn2-C6_fun-type_DNA-bd_sf"/>
</dbReference>
<evidence type="ECO:0000256" key="2">
    <source>
        <dbReference type="ARBA" id="ARBA00022723"/>
    </source>
</evidence>
<proteinExistence type="predicted"/>
<feature type="compositionally biased region" description="Low complexity" evidence="8">
    <location>
        <begin position="153"/>
        <end position="172"/>
    </location>
</feature>
<evidence type="ECO:0000313" key="11">
    <source>
        <dbReference type="Proteomes" id="UP001565368"/>
    </source>
</evidence>
<keyword evidence="3" id="KW-0862">Zinc</keyword>
<feature type="domain" description="Zn(2)-C6 fungal-type" evidence="9">
    <location>
        <begin position="24"/>
        <end position="57"/>
    </location>
</feature>
<sequence>MSPDRTLLFGTAADPSLTPRIRKACVACNRKKIKCDGAYPCGHCLRLSDAAGDECTYAPSKKRGPPKGSPARGGHRNRKIRLEAEATSGLVKLSATAPRSLSSLSHAPQQQQHGHHQHHHQVYHPPQHHQQHHPIHAHQHHQHHQPQQPQPQPQQQQPQQQQPHQPGAAAPQTHSHHHRPSLVHEDRLAAADTSDPQQQPPPPAGGANSNANANANTSSAVGDSILLDLADAAAATNPPAHMDLNLMPPPLPDTPASTSRHPPSHTPSVFASSPRLETPRRDSVMQSYATQAGMSSDVIDDLLLVYESFIHPHWPILYVPALPSLRALETQSPLLFDAVLSLSAANSDTHLGKERFLSSVGKSRAAGNSMAQACNILLESVRQRILTTINAREYAPTIEDVQSLVLVALVDLGFGRTSLAYQMSGFACRMAIDQGLNTTTPRPSPPSMRNRPQGREEHERSRTVWSCFIVDKIVSAVAQRAPCLRLVDMDAPQPSVMERDELDLWLAGPGRHLLDPRSVDAMVCMKSHSLSSFNSWCDVMSILELILDHIYRPSTRRARMEGSPIEGYEDAVLHIDAELWKWRRGLPTHLQWSDDDPSAHWNVGQHPLTVRGWYYLCMLLLHRPQVPYLDIDSPSGGNTATGAPGGNSGRDQSPSSRFVNDPMASYRVPKGVDASRLAATAICTIMESYERTFRVRKYSSSWSYLVFQAGTVHAGLAAHTPVNEHVSQSARTESMRRLDQCIRWLDHIARQWTSAGRHIEILSKLAAIGRNAGLLTQAEGNSDGQQSNQNTLAPFFPGQNPSSSPRASISAAPPQFDPTQPGSGQQANFSLTGDPNLQLPSLTPALDLNGWMMLWASMPSAGDDIQLWQQCFPDVA</sequence>
<dbReference type="EMBL" id="JBBXJM010000003">
    <property type="protein sequence ID" value="KAL1410445.1"/>
    <property type="molecule type" value="Genomic_DNA"/>
</dbReference>
<evidence type="ECO:0000256" key="6">
    <source>
        <dbReference type="ARBA" id="ARBA00023163"/>
    </source>
</evidence>
<evidence type="ECO:0000256" key="4">
    <source>
        <dbReference type="ARBA" id="ARBA00023015"/>
    </source>
</evidence>
<feature type="compositionally biased region" description="Low complexity" evidence="8">
    <location>
        <begin position="801"/>
        <end position="814"/>
    </location>
</feature>
<dbReference type="Pfam" id="PF00172">
    <property type="entry name" value="Zn_clus"/>
    <property type="match status" value="1"/>
</dbReference>
<name>A0ABR3Q6T0_9TREE</name>
<reference evidence="10 11" key="1">
    <citation type="submission" date="2023-08" db="EMBL/GenBank/DDBJ databases">
        <title>Annotated Genome Sequence of Vanrija albida AlHP1.</title>
        <authorList>
            <person name="Herzog R."/>
        </authorList>
    </citation>
    <scope>NUCLEOTIDE SEQUENCE [LARGE SCALE GENOMIC DNA]</scope>
    <source>
        <strain evidence="10 11">AlHP1</strain>
    </source>
</reference>
<dbReference type="PANTHER" id="PTHR31313">
    <property type="entry name" value="TY1 ENHANCER ACTIVATOR"/>
    <property type="match status" value="1"/>
</dbReference>
<dbReference type="SMART" id="SM00906">
    <property type="entry name" value="Fungal_trans"/>
    <property type="match status" value="1"/>
</dbReference>
<feature type="compositionally biased region" description="Low complexity" evidence="8">
    <location>
        <begin position="205"/>
        <end position="216"/>
    </location>
</feature>
<gene>
    <name evidence="10" type="ORF">Q8F55_004456</name>
</gene>
<dbReference type="InterPro" id="IPR001138">
    <property type="entry name" value="Zn2Cys6_DnaBD"/>
</dbReference>
<accession>A0ABR3Q6T0</accession>